<feature type="region of interest" description="Disordered" evidence="4">
    <location>
        <begin position="1"/>
        <end position="21"/>
    </location>
</feature>
<evidence type="ECO:0000256" key="4">
    <source>
        <dbReference type="SAM" id="MobiDB-lite"/>
    </source>
</evidence>
<accession>A0A5N6KQZ0</accession>
<keyword evidence="1" id="KW-0677">Repeat</keyword>
<dbReference type="Gene3D" id="1.25.40.20">
    <property type="entry name" value="Ankyrin repeat-containing domain"/>
    <property type="match status" value="3"/>
</dbReference>
<feature type="region of interest" description="Disordered" evidence="4">
    <location>
        <begin position="584"/>
        <end position="631"/>
    </location>
</feature>
<keyword evidence="2 3" id="KW-0040">ANK repeat</keyword>
<dbReference type="PANTHER" id="PTHR24198:SF165">
    <property type="entry name" value="ANKYRIN REPEAT-CONTAINING PROTEIN-RELATED"/>
    <property type="match status" value="1"/>
</dbReference>
<feature type="repeat" description="ANK" evidence="3">
    <location>
        <begin position="320"/>
        <end position="352"/>
    </location>
</feature>
<keyword evidence="6" id="KW-1185">Reference proteome</keyword>
<dbReference type="SUPFAM" id="SSF48403">
    <property type="entry name" value="Ankyrin repeat"/>
    <property type="match status" value="1"/>
</dbReference>
<feature type="repeat" description="ANK" evidence="3">
    <location>
        <begin position="188"/>
        <end position="220"/>
    </location>
</feature>
<dbReference type="EMBL" id="VIBQ01000010">
    <property type="protein sequence ID" value="KAB8339065.1"/>
    <property type="molecule type" value="Genomic_DNA"/>
</dbReference>
<feature type="repeat" description="ANK" evidence="3">
    <location>
        <begin position="154"/>
        <end position="187"/>
    </location>
</feature>
<feature type="repeat" description="ANK" evidence="3">
    <location>
        <begin position="254"/>
        <end position="286"/>
    </location>
</feature>
<evidence type="ECO:0000313" key="6">
    <source>
        <dbReference type="Proteomes" id="UP000327013"/>
    </source>
</evidence>
<evidence type="ECO:0000313" key="5">
    <source>
        <dbReference type="EMBL" id="KAB8339065.1"/>
    </source>
</evidence>
<dbReference type="Pfam" id="PF13637">
    <property type="entry name" value="Ank_4"/>
    <property type="match status" value="1"/>
</dbReference>
<dbReference type="InterPro" id="IPR036770">
    <property type="entry name" value="Ankyrin_rpt-contain_sf"/>
</dbReference>
<protein>
    <submittedName>
        <fullName evidence="5">Uncharacterized protein</fullName>
    </submittedName>
</protein>
<dbReference type="PROSITE" id="PS50297">
    <property type="entry name" value="ANK_REP_REGION"/>
    <property type="match status" value="5"/>
</dbReference>
<evidence type="ECO:0000256" key="2">
    <source>
        <dbReference type="ARBA" id="ARBA00023043"/>
    </source>
</evidence>
<feature type="repeat" description="ANK" evidence="3">
    <location>
        <begin position="421"/>
        <end position="453"/>
    </location>
</feature>
<feature type="repeat" description="ANK" evidence="3">
    <location>
        <begin position="386"/>
        <end position="418"/>
    </location>
</feature>
<feature type="compositionally biased region" description="Polar residues" evidence="4">
    <location>
        <begin position="1"/>
        <end position="18"/>
    </location>
</feature>
<comment type="caution">
    <text evidence="5">The sequence shown here is derived from an EMBL/GenBank/DDBJ whole genome shotgun (WGS) entry which is preliminary data.</text>
</comment>
<dbReference type="OrthoDB" id="412869at2759"/>
<dbReference type="SMART" id="SM00248">
    <property type="entry name" value="ANK"/>
    <property type="match status" value="10"/>
</dbReference>
<gene>
    <name evidence="5" type="ORF">FH972_022001</name>
</gene>
<dbReference type="AlphaFoldDB" id="A0A5N6KQZ0"/>
<dbReference type="Pfam" id="PF12796">
    <property type="entry name" value="Ank_2"/>
    <property type="match status" value="3"/>
</dbReference>
<proteinExistence type="predicted"/>
<dbReference type="InterPro" id="IPR002110">
    <property type="entry name" value="Ankyrin_rpt"/>
</dbReference>
<dbReference type="Proteomes" id="UP000327013">
    <property type="component" value="Unassembled WGS sequence"/>
</dbReference>
<sequence>MQIMASSSKLEETQSSVSGEHVGLYSPPRLQEFFDNPPTIDASVRRSKFDGTELWMSVFSERCADTVRLLKAGLPVNGCRWYRHVSRSAGRLEDGCRAIIDVAATSRNATLLRTVLQSEPDLTGSAAAAHAEATRREIVHRFLPEEQKKLKLDMWSTPLHLTAAYGHTEALTILIDEGHADVNVRNPRSRTPLHCAILGGSVPAVRILLDRGAAVDMVDMDGISPLASCAHRGNVEMVNLCLFYAAPVNAQDQFGNTPLLNASATGNHDIVRLLLRSHAEIEIRNEAGFTAFFEAAARFDTTIMDTLTLNGADPDAADLHGCTPLIRAALADNVPLVKHLLRCGASLDATDADGWTALTASLVAGADDVTLLLLLNGADTVLPDYMGDLPLHAAARHNSVFCVRYCLQHAASVDATSGGAYGAPALTIAAAQGHIAVVRLLLRAGAAVDATNEDSHSPLDHAVYWGQHACAALLINHGVSISDVTLQALAQGKRDRPEAQDAYDALAAMLRRAGHVIPAADIESNFADLFARGPDAVALMRVKQGKAIDVPGVQEVPGYAASTKSSVEGVQAWATSVDPFEASKTVGGEATGRLPQARMELQLRESPQRNGGPTRASMQELWGSKNGKTRK</sequence>
<evidence type="ECO:0000256" key="1">
    <source>
        <dbReference type="ARBA" id="ARBA00022737"/>
    </source>
</evidence>
<dbReference type="PROSITE" id="PS50088">
    <property type="entry name" value="ANK_REPEAT"/>
    <property type="match status" value="7"/>
</dbReference>
<feature type="repeat" description="ANK" evidence="3">
    <location>
        <begin position="221"/>
        <end position="253"/>
    </location>
</feature>
<organism evidence="5 6">
    <name type="scientific">Carpinus fangiana</name>
    <dbReference type="NCBI Taxonomy" id="176857"/>
    <lineage>
        <taxon>Eukaryota</taxon>
        <taxon>Viridiplantae</taxon>
        <taxon>Streptophyta</taxon>
        <taxon>Embryophyta</taxon>
        <taxon>Tracheophyta</taxon>
        <taxon>Spermatophyta</taxon>
        <taxon>Magnoliopsida</taxon>
        <taxon>eudicotyledons</taxon>
        <taxon>Gunneridae</taxon>
        <taxon>Pentapetalae</taxon>
        <taxon>rosids</taxon>
        <taxon>fabids</taxon>
        <taxon>Fagales</taxon>
        <taxon>Betulaceae</taxon>
        <taxon>Carpinus</taxon>
    </lineage>
</organism>
<reference evidence="5 6" key="1">
    <citation type="submission" date="2019-06" db="EMBL/GenBank/DDBJ databases">
        <title>A chromosomal-level reference genome of Carpinus fangiana (Coryloideae, Betulaceae).</title>
        <authorList>
            <person name="Yang X."/>
            <person name="Wang Z."/>
            <person name="Zhang L."/>
            <person name="Hao G."/>
            <person name="Liu J."/>
            <person name="Yang Y."/>
        </authorList>
    </citation>
    <scope>NUCLEOTIDE SEQUENCE [LARGE SCALE GENOMIC DNA]</scope>
    <source>
        <strain evidence="5">Cfa_2016G</strain>
        <tissue evidence="5">Leaf</tissue>
    </source>
</reference>
<dbReference type="PANTHER" id="PTHR24198">
    <property type="entry name" value="ANKYRIN REPEAT AND PROTEIN KINASE DOMAIN-CONTAINING PROTEIN"/>
    <property type="match status" value="1"/>
</dbReference>
<name>A0A5N6KQZ0_9ROSI</name>
<evidence type="ECO:0000256" key="3">
    <source>
        <dbReference type="PROSITE-ProRule" id="PRU00023"/>
    </source>
</evidence>